<gene>
    <name evidence="1" type="ORF">UFOVP683_6</name>
</gene>
<organism evidence="1">
    <name type="scientific">uncultured Caudovirales phage</name>
    <dbReference type="NCBI Taxonomy" id="2100421"/>
    <lineage>
        <taxon>Viruses</taxon>
        <taxon>Duplodnaviria</taxon>
        <taxon>Heunggongvirae</taxon>
        <taxon>Uroviricota</taxon>
        <taxon>Caudoviricetes</taxon>
        <taxon>Peduoviridae</taxon>
        <taxon>Maltschvirus</taxon>
        <taxon>Maltschvirus maltsch</taxon>
    </lineage>
</organism>
<dbReference type="EMBL" id="LR796653">
    <property type="protein sequence ID" value="CAB4157168.1"/>
    <property type="molecule type" value="Genomic_DNA"/>
</dbReference>
<sequence length="136" mass="15687">MKRGERLGDREGKLKFLRSLKLNLGLVYASSKETGVSVEDHNRWLSEDSVYKKQVMEIDGHAIDYVESTLLKLVEERNPQAIMFYLKTKGRERGYVEKAPTGEQKDKGEDLPIDMSREDKRKVILQLMKESGVKVE</sequence>
<proteinExistence type="predicted"/>
<evidence type="ECO:0000313" key="1">
    <source>
        <dbReference type="EMBL" id="CAB4157168.1"/>
    </source>
</evidence>
<protein>
    <submittedName>
        <fullName evidence="1">Uncharacterized protein</fullName>
    </submittedName>
</protein>
<reference evidence="1" key="1">
    <citation type="submission" date="2020-04" db="EMBL/GenBank/DDBJ databases">
        <authorList>
            <person name="Chiriac C."/>
            <person name="Salcher M."/>
            <person name="Ghai R."/>
            <person name="Kavagutti S V."/>
        </authorList>
    </citation>
    <scope>NUCLEOTIDE SEQUENCE</scope>
</reference>
<accession>A0A6J5NJX3</accession>
<name>A0A6J5NJX3_9CAUD</name>